<dbReference type="EMBL" id="AP018248">
    <property type="protein sequence ID" value="BAY96420.1"/>
    <property type="molecule type" value="Genomic_DNA"/>
</dbReference>
<dbReference type="RefSeq" id="WP_096573643.1">
    <property type="nucleotide sequence ID" value="NZ_CAWNJS010000001.1"/>
</dbReference>
<dbReference type="GO" id="GO:0003677">
    <property type="term" value="F:DNA binding"/>
    <property type="evidence" value="ECO:0007669"/>
    <property type="project" value="UniProtKB-KW"/>
</dbReference>
<gene>
    <name evidence="6" type="ORF">NIES37_03530</name>
</gene>
<dbReference type="Gene3D" id="3.90.220.20">
    <property type="entry name" value="DNA methylase specificity domains"/>
    <property type="match status" value="2"/>
</dbReference>
<feature type="domain" description="Type I restriction modification DNA specificity" evidence="5">
    <location>
        <begin position="213"/>
        <end position="382"/>
    </location>
</feature>
<dbReference type="InterPro" id="IPR000055">
    <property type="entry name" value="Restrct_endonuc_typeI_TRD"/>
</dbReference>
<dbReference type="PANTHER" id="PTHR30408">
    <property type="entry name" value="TYPE-1 RESTRICTION ENZYME ECOKI SPECIFICITY PROTEIN"/>
    <property type="match status" value="1"/>
</dbReference>
<dbReference type="REBASE" id="208150">
    <property type="entry name" value="S.Tte7101ORF3520P"/>
</dbReference>
<reference evidence="6 7" key="1">
    <citation type="submission" date="2017-06" db="EMBL/GenBank/DDBJ databases">
        <title>Genome sequencing of cyanobaciteial culture collection at National Institute for Environmental Studies (NIES).</title>
        <authorList>
            <person name="Hirose Y."/>
            <person name="Shimura Y."/>
            <person name="Fujisawa T."/>
            <person name="Nakamura Y."/>
            <person name="Kawachi M."/>
        </authorList>
    </citation>
    <scope>NUCLEOTIDE SEQUENCE [LARGE SCALE GENOMIC DNA]</scope>
    <source>
        <strain evidence="6 7">NIES-37</strain>
    </source>
</reference>
<keyword evidence="3" id="KW-0238">DNA-binding</keyword>
<accession>A0A1Z4MSH9</accession>
<dbReference type="Gene3D" id="1.10.287.1120">
    <property type="entry name" value="Bipartite methylase S protein"/>
    <property type="match status" value="1"/>
</dbReference>
<dbReference type="KEGG" id="ttq:NIES37_03530"/>
<keyword evidence="2" id="KW-0680">Restriction system</keyword>
<protein>
    <submittedName>
        <fullName evidence="6">Type I restriction-modification enzyme S subunit</fullName>
    </submittedName>
</protein>
<organism evidence="6 7">
    <name type="scientific">Tolypothrix tenuis PCC 7101</name>
    <dbReference type="NCBI Taxonomy" id="231146"/>
    <lineage>
        <taxon>Bacteria</taxon>
        <taxon>Bacillati</taxon>
        <taxon>Cyanobacteriota</taxon>
        <taxon>Cyanophyceae</taxon>
        <taxon>Nostocales</taxon>
        <taxon>Tolypothrichaceae</taxon>
        <taxon>Tolypothrix</taxon>
    </lineage>
</organism>
<evidence type="ECO:0000313" key="7">
    <source>
        <dbReference type="Proteomes" id="UP000218785"/>
    </source>
</evidence>
<dbReference type="AlphaFoldDB" id="A0A1Z4MSH9"/>
<feature type="coiled-coil region" evidence="4">
    <location>
        <begin position="368"/>
        <end position="395"/>
    </location>
</feature>
<name>A0A1Z4MSH9_9CYAN</name>
<dbReference type="Proteomes" id="UP000218785">
    <property type="component" value="Chromosome"/>
</dbReference>
<proteinExistence type="inferred from homology"/>
<dbReference type="GO" id="GO:0009307">
    <property type="term" value="P:DNA restriction-modification system"/>
    <property type="evidence" value="ECO:0007669"/>
    <property type="project" value="UniProtKB-KW"/>
</dbReference>
<dbReference type="SUPFAM" id="SSF116734">
    <property type="entry name" value="DNA methylase specificity domain"/>
    <property type="match status" value="2"/>
</dbReference>
<dbReference type="InterPro" id="IPR052021">
    <property type="entry name" value="Type-I_RS_S_subunit"/>
</dbReference>
<sequence>MELKPGYKQTEVGVIPEDWEVRALLSAVRIAKGQVDPKVEPFRSMTLVAPDHIESRTGRLLERSKASDQGAISGKYLFMPGDIVYSKIRPYLRKAILADFRGLCSADMYPLTPAPDVSPAFMFAVLLSNSFSCFAENVSVRSGIPKINRDELAQYILALPPLPEQKEIAQSLSDVDALVTECDRLITKKRNTKQGTMQQLLTGKKRLPGFSGEWEVKTLGEIGDCIIGLTYKPENVKENGLLVLRSSNIGNNQLKFDDNVYVDVAVPEKLITKQGDILICVRNGSRQLIGKNAIIDKHSEGFTFGAFMCVYRTKFYKYVFHAFQSNGIKRQINENIGATINQITNKNLNSFQILLPPLEEQQAIAQILSDMDAEITALEQKRDKYKAIKQGMMQELLTGKTRLITSS</sequence>
<dbReference type="Pfam" id="PF01420">
    <property type="entry name" value="Methylase_S"/>
    <property type="match status" value="2"/>
</dbReference>
<keyword evidence="7" id="KW-1185">Reference proteome</keyword>
<dbReference type="PANTHER" id="PTHR30408:SF12">
    <property type="entry name" value="TYPE I RESTRICTION ENZYME MJAVIII SPECIFICITY SUBUNIT"/>
    <property type="match status" value="1"/>
</dbReference>
<evidence type="ECO:0000313" key="6">
    <source>
        <dbReference type="EMBL" id="BAY96420.1"/>
    </source>
</evidence>
<evidence type="ECO:0000256" key="2">
    <source>
        <dbReference type="ARBA" id="ARBA00022747"/>
    </source>
</evidence>
<evidence type="ECO:0000256" key="4">
    <source>
        <dbReference type="SAM" id="Coils"/>
    </source>
</evidence>
<feature type="domain" description="Type I restriction modification DNA specificity" evidence="5">
    <location>
        <begin position="74"/>
        <end position="179"/>
    </location>
</feature>
<keyword evidence="4" id="KW-0175">Coiled coil</keyword>
<evidence type="ECO:0000256" key="1">
    <source>
        <dbReference type="ARBA" id="ARBA00010923"/>
    </source>
</evidence>
<evidence type="ECO:0000259" key="5">
    <source>
        <dbReference type="Pfam" id="PF01420"/>
    </source>
</evidence>
<dbReference type="CDD" id="cd17265">
    <property type="entry name" value="RMtype1_S_Eco4255III-TRD2-CR2_like"/>
    <property type="match status" value="1"/>
</dbReference>
<dbReference type="InterPro" id="IPR044946">
    <property type="entry name" value="Restrct_endonuc_typeI_TRD_sf"/>
</dbReference>
<comment type="similarity">
    <text evidence="1">Belongs to the type-I restriction system S methylase family.</text>
</comment>
<evidence type="ECO:0000256" key="3">
    <source>
        <dbReference type="ARBA" id="ARBA00023125"/>
    </source>
</evidence>